<organism evidence="2 3">
    <name type="scientific">Chondrus crispus</name>
    <name type="common">Carrageen Irish moss</name>
    <name type="synonym">Polymorpha crispa</name>
    <dbReference type="NCBI Taxonomy" id="2769"/>
    <lineage>
        <taxon>Eukaryota</taxon>
        <taxon>Rhodophyta</taxon>
        <taxon>Florideophyceae</taxon>
        <taxon>Rhodymeniophycidae</taxon>
        <taxon>Gigartinales</taxon>
        <taxon>Gigartinaceae</taxon>
        <taxon>Chondrus</taxon>
    </lineage>
</organism>
<dbReference type="Proteomes" id="UP000012073">
    <property type="component" value="Unassembled WGS sequence"/>
</dbReference>
<dbReference type="KEGG" id="ccp:CHC_T00004253001"/>
<dbReference type="PhylomeDB" id="R7QE76"/>
<reference evidence="3" key="1">
    <citation type="journal article" date="2013" name="Proc. Natl. Acad. Sci. U.S.A.">
        <title>Genome structure and metabolic features in the red seaweed Chondrus crispus shed light on evolution of the Archaeplastida.</title>
        <authorList>
            <person name="Collen J."/>
            <person name="Porcel B."/>
            <person name="Carre W."/>
            <person name="Ball S.G."/>
            <person name="Chaparro C."/>
            <person name="Tonon T."/>
            <person name="Barbeyron T."/>
            <person name="Michel G."/>
            <person name="Noel B."/>
            <person name="Valentin K."/>
            <person name="Elias M."/>
            <person name="Artiguenave F."/>
            <person name="Arun A."/>
            <person name="Aury J.M."/>
            <person name="Barbosa-Neto J.F."/>
            <person name="Bothwell J.H."/>
            <person name="Bouget F.Y."/>
            <person name="Brillet L."/>
            <person name="Cabello-Hurtado F."/>
            <person name="Capella-Gutierrez S."/>
            <person name="Charrier B."/>
            <person name="Cladiere L."/>
            <person name="Cock J.M."/>
            <person name="Coelho S.M."/>
            <person name="Colleoni C."/>
            <person name="Czjzek M."/>
            <person name="Da Silva C."/>
            <person name="Delage L."/>
            <person name="Denoeud F."/>
            <person name="Deschamps P."/>
            <person name="Dittami S.M."/>
            <person name="Gabaldon T."/>
            <person name="Gachon C.M."/>
            <person name="Groisillier A."/>
            <person name="Herve C."/>
            <person name="Jabbari K."/>
            <person name="Katinka M."/>
            <person name="Kloareg B."/>
            <person name="Kowalczyk N."/>
            <person name="Labadie K."/>
            <person name="Leblanc C."/>
            <person name="Lopez P.J."/>
            <person name="McLachlan D.H."/>
            <person name="Meslet-Cladiere L."/>
            <person name="Moustafa A."/>
            <person name="Nehr Z."/>
            <person name="Nyvall Collen P."/>
            <person name="Panaud O."/>
            <person name="Partensky F."/>
            <person name="Poulain J."/>
            <person name="Rensing S.A."/>
            <person name="Rousvoal S."/>
            <person name="Samson G."/>
            <person name="Symeonidi A."/>
            <person name="Weissenbach J."/>
            <person name="Zambounis A."/>
            <person name="Wincker P."/>
            <person name="Boyen C."/>
        </authorList>
    </citation>
    <scope>NUCLEOTIDE SEQUENCE [LARGE SCALE GENOMIC DNA]</scope>
    <source>
        <strain evidence="3">cv. Stackhouse</strain>
    </source>
</reference>
<keyword evidence="1" id="KW-1133">Transmembrane helix</keyword>
<evidence type="ECO:0000313" key="3">
    <source>
        <dbReference type="Proteomes" id="UP000012073"/>
    </source>
</evidence>
<feature type="transmembrane region" description="Helical" evidence="1">
    <location>
        <begin position="64"/>
        <end position="86"/>
    </location>
</feature>
<keyword evidence="3" id="KW-1185">Reference proteome</keyword>
<accession>R7QE76</accession>
<evidence type="ECO:0000313" key="2">
    <source>
        <dbReference type="EMBL" id="CDF35735.1"/>
    </source>
</evidence>
<dbReference type="AlphaFoldDB" id="R7QE76"/>
<name>R7QE76_CHOCR</name>
<gene>
    <name evidence="2" type="ORF">CHC_T00004253001</name>
</gene>
<sequence length="496" mass="56464">MALFQQYIDKNGHPYLVVDYDDPTHFVNASSNLDIHPFLTDTYIVKRLTSSPFQTDLTENRDDVIIAFLSLFLILIIEASASAFLLRTNKGRVGVFGFSVKYVIELIQDFNMHRLFQRKTNSQRHLKLNARLLIFALSILSLVFFVEVAIIFLTNPELRSVSNDKVSFRILQPVMISPNQVYFHVRTSANRPCESATLVGVHQGATRINTCVTMETANRTIEFIDVEYSKSVTVEITTDIHDYGAEHELRIGDLSAKYSARAYFTLHDGKMRLMKSISQSKHEKKQVEAVHKQFVGAMFSAVIRAKNDKNGADFLDQVNRINCSSTEMEGRDIEVLQSEQKSHTVKTRRYNSTMKGVMPSGLYAIQMAHNVFKGSSAVVLHGGDTQDLFLKEGLQSQKSVVWGEPVRKLNWLSLLIVCLACLFLQIPLHFLLKPISTAYIAGLWAKHKVGAEMERSPIEVSRNERKRFRLYPERNNNGYLYRAESKGMGIDLPEHY</sequence>
<dbReference type="Gramene" id="CDF35735">
    <property type="protein sequence ID" value="CDF35735"/>
    <property type="gene ID" value="CHC_T00004253001"/>
</dbReference>
<evidence type="ECO:0000256" key="1">
    <source>
        <dbReference type="SAM" id="Phobius"/>
    </source>
</evidence>
<dbReference type="EMBL" id="HG001743">
    <property type="protein sequence ID" value="CDF35735.1"/>
    <property type="molecule type" value="Genomic_DNA"/>
</dbReference>
<dbReference type="RefSeq" id="XP_005715554.1">
    <property type="nucleotide sequence ID" value="XM_005715497.1"/>
</dbReference>
<dbReference type="GeneID" id="17323277"/>
<keyword evidence="1" id="KW-0472">Membrane</keyword>
<protein>
    <submittedName>
        <fullName evidence="2">Uncharacterized protein</fullName>
    </submittedName>
</protein>
<keyword evidence="1" id="KW-0812">Transmembrane</keyword>
<feature type="transmembrane region" description="Helical" evidence="1">
    <location>
        <begin position="132"/>
        <end position="153"/>
    </location>
</feature>
<proteinExistence type="predicted"/>